<dbReference type="OrthoDB" id="5293867at2"/>
<protein>
    <recommendedName>
        <fullName evidence="2">DUF2489 domain-containing protein</fullName>
    </recommendedName>
</protein>
<evidence type="ECO:0000313" key="4">
    <source>
        <dbReference type="Proteomes" id="UP000053586"/>
    </source>
</evidence>
<name>H5TDW2_9ALTE</name>
<organism evidence="3 4">
    <name type="scientific">Glaciecola punicea ACAM 611</name>
    <dbReference type="NCBI Taxonomy" id="1121923"/>
    <lineage>
        <taxon>Bacteria</taxon>
        <taxon>Pseudomonadati</taxon>
        <taxon>Pseudomonadota</taxon>
        <taxon>Gammaproteobacteria</taxon>
        <taxon>Alteromonadales</taxon>
        <taxon>Alteromonadaceae</taxon>
        <taxon>Glaciecola</taxon>
    </lineage>
</organism>
<keyword evidence="1" id="KW-0472">Membrane</keyword>
<keyword evidence="1" id="KW-1133">Transmembrane helix</keyword>
<evidence type="ECO:0000256" key="1">
    <source>
        <dbReference type="SAM" id="Phobius"/>
    </source>
</evidence>
<proteinExistence type="predicted"/>
<reference evidence="3 4" key="1">
    <citation type="journal article" date="2012" name="J. Bacteriol.">
        <title>Genome sequence of proteorhodopsin-containing sea ice bacterium Glaciecola punicea ACAM 611T.</title>
        <authorList>
            <person name="Qin Q.-L."/>
            <person name="Xie B.-B."/>
            <person name="Shu Y.-L."/>
            <person name="Rong J.-C."/>
            <person name="Zhao D.-L."/>
            <person name="Zhang X.-Y."/>
            <person name="Chen X.-L."/>
            <person name="Zhou B.-C."/>
            <person name="Zhanga Y.-Z."/>
        </authorList>
    </citation>
    <scope>NUCLEOTIDE SEQUENCE [LARGE SCALE GENOMIC DNA]</scope>
    <source>
        <strain evidence="3 4">ACAM 611</strain>
    </source>
</reference>
<keyword evidence="1" id="KW-0812">Transmembrane</keyword>
<reference evidence="3 4" key="2">
    <citation type="journal article" date="2017" name="Antonie Van Leeuwenhoek">
        <title>Rhizobium rhizosphaerae sp. nov., a novel species isolated from rice rhizosphere.</title>
        <authorList>
            <person name="Zhao J.J."/>
            <person name="Zhang J."/>
            <person name="Zhang R.J."/>
            <person name="Zhang C.W."/>
            <person name="Yin H.Q."/>
            <person name="Zhang X.X."/>
        </authorList>
    </citation>
    <scope>NUCLEOTIDE SEQUENCE [LARGE SCALE GENOMIC DNA]</scope>
    <source>
        <strain evidence="3 4">ACAM 611</strain>
    </source>
</reference>
<sequence>MTINIILVTAGVVVIVGLAVYAFRLMSQVKSQQDKQQAVRMKRVASMQSSIHTIAFAMQQQQCDLSEGVIRICRLLEAMPVVPHPDYAKEFPHTHELFEKVKTYPTHEARSLLTKAQRREQDKERQEIESQLESKILTETEALRKLEVA</sequence>
<dbReference type="InterPro" id="IPR019617">
    <property type="entry name" value="DUF2489"/>
</dbReference>
<comment type="caution">
    <text evidence="3">The sequence shown here is derived from an EMBL/GenBank/DDBJ whole genome shotgun (WGS) entry which is preliminary data.</text>
</comment>
<keyword evidence="4" id="KW-1185">Reference proteome</keyword>
<dbReference type="RefSeq" id="WP_006006682.1">
    <property type="nucleotide sequence ID" value="NZ_BAET01000030.1"/>
</dbReference>
<feature type="domain" description="DUF2489" evidence="2">
    <location>
        <begin position="15"/>
        <end position="143"/>
    </location>
</feature>
<dbReference type="AlphaFoldDB" id="H5TDW2"/>
<gene>
    <name evidence="3" type="ORF">GPUN_2374</name>
</gene>
<dbReference type="STRING" id="56804.BAE46_08625"/>
<evidence type="ECO:0000259" key="2">
    <source>
        <dbReference type="Pfam" id="PF10675"/>
    </source>
</evidence>
<dbReference type="Proteomes" id="UP000053586">
    <property type="component" value="Unassembled WGS sequence"/>
</dbReference>
<dbReference type="EMBL" id="BAET01000030">
    <property type="protein sequence ID" value="GAB56489.1"/>
    <property type="molecule type" value="Genomic_DNA"/>
</dbReference>
<evidence type="ECO:0000313" key="3">
    <source>
        <dbReference type="EMBL" id="GAB56489.1"/>
    </source>
</evidence>
<feature type="transmembrane region" description="Helical" evidence="1">
    <location>
        <begin position="6"/>
        <end position="26"/>
    </location>
</feature>
<accession>H5TDW2</accession>
<dbReference type="Pfam" id="PF10675">
    <property type="entry name" value="DUF2489"/>
    <property type="match status" value="1"/>
</dbReference>
<dbReference type="eggNOG" id="ENOG50332QM">
    <property type="taxonomic scope" value="Bacteria"/>
</dbReference>